<feature type="transmembrane region" description="Helical" evidence="5">
    <location>
        <begin position="12"/>
        <end position="33"/>
    </location>
</feature>
<keyword evidence="5" id="KW-0812">Transmembrane</keyword>
<organism evidence="7 8">
    <name type="scientific">Niabella yanshanensis</name>
    <dbReference type="NCBI Taxonomy" id="577386"/>
    <lineage>
        <taxon>Bacteria</taxon>
        <taxon>Pseudomonadati</taxon>
        <taxon>Bacteroidota</taxon>
        <taxon>Chitinophagia</taxon>
        <taxon>Chitinophagales</taxon>
        <taxon>Chitinophagaceae</taxon>
        <taxon>Niabella</taxon>
    </lineage>
</organism>
<protein>
    <recommendedName>
        <fullName evidence="6">Glycosyl hydrolase family 30 TIM-barrel domain-containing protein</fullName>
    </recommendedName>
</protein>
<dbReference type="Pfam" id="PF02055">
    <property type="entry name" value="Glyco_hydro_30"/>
    <property type="match status" value="1"/>
</dbReference>
<comment type="similarity">
    <text evidence="1 4">Belongs to the glycosyl hydrolase 30 family.</text>
</comment>
<dbReference type="InterPro" id="IPR017853">
    <property type="entry name" value="GH"/>
</dbReference>
<dbReference type="Gene3D" id="2.60.40.1180">
    <property type="entry name" value="Golgi alpha-mannosidase II"/>
    <property type="match status" value="1"/>
</dbReference>
<keyword evidence="5" id="KW-0472">Membrane</keyword>
<evidence type="ECO:0000256" key="4">
    <source>
        <dbReference type="RuleBase" id="RU361188"/>
    </source>
</evidence>
<dbReference type="EMBL" id="CP139960">
    <property type="protein sequence ID" value="WQD38728.1"/>
    <property type="molecule type" value="Genomic_DNA"/>
</dbReference>
<dbReference type="SUPFAM" id="SSF51445">
    <property type="entry name" value="(Trans)glycosidases"/>
    <property type="match status" value="1"/>
</dbReference>
<keyword evidence="5" id="KW-1133">Transmembrane helix</keyword>
<dbReference type="InterPro" id="IPR001139">
    <property type="entry name" value="Glyco_hydro_30"/>
</dbReference>
<keyword evidence="3 4" id="KW-0378">Hydrolase</keyword>
<gene>
    <name evidence="7" type="ORF">U0035_01040</name>
</gene>
<keyword evidence="2" id="KW-0732">Signal</keyword>
<dbReference type="Proteomes" id="UP001325680">
    <property type="component" value="Chromosome"/>
</dbReference>
<keyword evidence="8" id="KW-1185">Reference proteome</keyword>
<dbReference type="PANTHER" id="PTHR11069">
    <property type="entry name" value="GLUCOSYLCERAMIDASE"/>
    <property type="match status" value="1"/>
</dbReference>
<evidence type="ECO:0000256" key="2">
    <source>
        <dbReference type="ARBA" id="ARBA00022729"/>
    </source>
</evidence>
<name>A0ABZ0W7Z7_9BACT</name>
<feature type="domain" description="Glycosyl hydrolase family 30 TIM-barrel" evidence="6">
    <location>
        <begin position="217"/>
        <end position="338"/>
    </location>
</feature>
<dbReference type="PANTHER" id="PTHR11069:SF38">
    <property type="entry name" value="GLUCURONOXYLANASE XYNC"/>
    <property type="match status" value="1"/>
</dbReference>
<evidence type="ECO:0000256" key="5">
    <source>
        <dbReference type="SAM" id="Phobius"/>
    </source>
</evidence>
<evidence type="ECO:0000313" key="8">
    <source>
        <dbReference type="Proteomes" id="UP001325680"/>
    </source>
</evidence>
<keyword evidence="4" id="KW-0326">Glycosidase</keyword>
<dbReference type="Gene3D" id="3.20.20.80">
    <property type="entry name" value="Glycosidases"/>
    <property type="match status" value="1"/>
</dbReference>
<proteinExistence type="inferred from homology"/>
<reference evidence="7 8" key="1">
    <citation type="submission" date="2023-12" db="EMBL/GenBank/DDBJ databases">
        <title>Genome sequencing and assembly of bacterial species from a model synthetic community.</title>
        <authorList>
            <person name="Hogle S.L."/>
        </authorList>
    </citation>
    <scope>NUCLEOTIDE SEQUENCE [LARGE SCALE GENOMIC DNA]</scope>
    <source>
        <strain evidence="7 8">HAMBI_3031</strain>
    </source>
</reference>
<dbReference type="PROSITE" id="PS51257">
    <property type="entry name" value="PROKAR_LIPOPROTEIN"/>
    <property type="match status" value="1"/>
</dbReference>
<sequence>MKKYEKRKKPKSASSALFAPAILMAFFSIVTILSCTKETSRVEDKTAEKSYASFVTNAANAKADQDSISIGIRWSGTSWAITTGADGFITGFSRNSGGSGADQAIAGNLYVRLKPHLGEQPRQQEIVIKDMATGKEEKMILTQLPLSASDKITINPSVKFQKVTGFGGMINPTWTGNTQLSLQDIDKLYGPDGLGLNIGRLMLYPNVSGWSREVAVAKRVRQHGAILFASPWTPPTQLKSSNTNGNQNGEYLLPQNYAAFAAHIKSYVDFYKAEGIEIEAVSVQNEPDYKVSYDGCSYSPEQMRDFVKGHGRSVGAKLMSSETVQFRKDYTDLLLNDPQASNNFDIVATHLYGFNFRTMVSNYPLARQHNKEVWVTEHLFNEEYDKAPANSESKNWPFAWKYDWEWLPSLKTTLAEELHDCMNNNFNAYVYWYLKRYYGFLGEDKDANNPAGWYMASNGEITKRGYIIAHYAKYATGRTRIEASSGVNIASAQYATGQPSFLVTAYEGTNDITLVLINRSTSAKIIDIVVPAAINTVTAVETTSLKNMASLENNLSSDKKSVRVRISPESIASFKLSL</sequence>
<dbReference type="InterPro" id="IPR033453">
    <property type="entry name" value="Glyco_hydro_30_TIM-barrel"/>
</dbReference>
<dbReference type="InterPro" id="IPR013780">
    <property type="entry name" value="Glyco_hydro_b"/>
</dbReference>
<evidence type="ECO:0000313" key="7">
    <source>
        <dbReference type="EMBL" id="WQD38728.1"/>
    </source>
</evidence>
<evidence type="ECO:0000256" key="3">
    <source>
        <dbReference type="ARBA" id="ARBA00022801"/>
    </source>
</evidence>
<dbReference type="RefSeq" id="WP_114792655.1">
    <property type="nucleotide sequence ID" value="NZ_CP139960.1"/>
</dbReference>
<evidence type="ECO:0000256" key="1">
    <source>
        <dbReference type="ARBA" id="ARBA00005382"/>
    </source>
</evidence>
<accession>A0ABZ0W7Z7</accession>
<evidence type="ECO:0000259" key="6">
    <source>
        <dbReference type="Pfam" id="PF02055"/>
    </source>
</evidence>